<keyword evidence="5 6" id="KW-0472">Membrane</keyword>
<feature type="transmembrane region" description="Helical" evidence="6">
    <location>
        <begin position="51"/>
        <end position="71"/>
    </location>
</feature>
<feature type="transmembrane region" description="Helical" evidence="6">
    <location>
        <begin position="191"/>
        <end position="214"/>
    </location>
</feature>
<dbReference type="Proteomes" id="UP000597444">
    <property type="component" value="Unassembled WGS sequence"/>
</dbReference>
<keyword evidence="2" id="KW-1003">Cell membrane</keyword>
<feature type="transmembrane region" description="Helical" evidence="6">
    <location>
        <begin position="83"/>
        <end position="101"/>
    </location>
</feature>
<evidence type="ECO:0000256" key="4">
    <source>
        <dbReference type="ARBA" id="ARBA00022989"/>
    </source>
</evidence>
<evidence type="ECO:0000256" key="3">
    <source>
        <dbReference type="ARBA" id="ARBA00022692"/>
    </source>
</evidence>
<keyword evidence="8" id="KW-1185">Reference proteome</keyword>
<dbReference type="Pfam" id="PF09678">
    <property type="entry name" value="Caa3_CtaG"/>
    <property type="match status" value="1"/>
</dbReference>
<dbReference type="InterPro" id="IPR019108">
    <property type="entry name" value="Caa3_assmbl_CtaG-rel"/>
</dbReference>
<evidence type="ECO:0000256" key="5">
    <source>
        <dbReference type="ARBA" id="ARBA00023136"/>
    </source>
</evidence>
<proteinExistence type="predicted"/>
<comment type="caution">
    <text evidence="7">The sequence shown here is derived from an EMBL/GenBank/DDBJ whole genome shotgun (WGS) entry which is preliminary data.</text>
</comment>
<feature type="transmembrane region" description="Helical" evidence="6">
    <location>
        <begin position="20"/>
        <end position="39"/>
    </location>
</feature>
<protein>
    <submittedName>
        <fullName evidence="7">Membrane protein</fullName>
    </submittedName>
</protein>
<reference evidence="7" key="1">
    <citation type="submission" date="2020-10" db="EMBL/GenBank/DDBJ databases">
        <title>Taxonomic study of unclassified bacteria belonging to the class Ktedonobacteria.</title>
        <authorList>
            <person name="Yabe S."/>
            <person name="Wang C.M."/>
            <person name="Zheng Y."/>
            <person name="Sakai Y."/>
            <person name="Cavaletti L."/>
            <person name="Monciardini P."/>
            <person name="Donadio S."/>
        </authorList>
    </citation>
    <scope>NUCLEOTIDE SEQUENCE</scope>
    <source>
        <strain evidence="7">ID150040</strain>
    </source>
</reference>
<evidence type="ECO:0000313" key="8">
    <source>
        <dbReference type="Proteomes" id="UP000597444"/>
    </source>
</evidence>
<feature type="transmembrane region" description="Helical" evidence="6">
    <location>
        <begin position="153"/>
        <end position="171"/>
    </location>
</feature>
<keyword evidence="3 6" id="KW-0812">Transmembrane</keyword>
<dbReference type="GO" id="GO:0005886">
    <property type="term" value="C:plasma membrane"/>
    <property type="evidence" value="ECO:0007669"/>
    <property type="project" value="UniProtKB-SubCell"/>
</dbReference>
<feature type="transmembrane region" description="Helical" evidence="6">
    <location>
        <begin position="121"/>
        <end position="141"/>
    </location>
</feature>
<feature type="transmembrane region" description="Helical" evidence="6">
    <location>
        <begin position="234"/>
        <end position="256"/>
    </location>
</feature>
<evidence type="ECO:0000313" key="7">
    <source>
        <dbReference type="EMBL" id="GHO92816.1"/>
    </source>
</evidence>
<accession>A0A8J3IEF7</accession>
<dbReference type="EMBL" id="BNJK01000001">
    <property type="protein sequence ID" value="GHO92816.1"/>
    <property type="molecule type" value="Genomic_DNA"/>
</dbReference>
<name>A0A8J3IEF7_9CHLR</name>
<dbReference type="AlphaFoldDB" id="A0A8J3IEF7"/>
<organism evidence="7 8">
    <name type="scientific">Reticulibacter mediterranei</name>
    <dbReference type="NCBI Taxonomy" id="2778369"/>
    <lineage>
        <taxon>Bacteria</taxon>
        <taxon>Bacillati</taxon>
        <taxon>Chloroflexota</taxon>
        <taxon>Ktedonobacteria</taxon>
        <taxon>Ktedonobacterales</taxon>
        <taxon>Reticulibacteraceae</taxon>
        <taxon>Reticulibacter</taxon>
    </lineage>
</organism>
<keyword evidence="4 6" id="KW-1133">Transmembrane helix</keyword>
<sequence>MHGHDMSQPWFTQWNWNPIILVGIAVLIGLYCYGIIFLQRNYQAEEHARRGQIVAFAIAMVALFAALISPLDMLAEMLFTGHMIQHLMLAFMVAPLMVLGIPPKIASLLLQPRPVALGWKWLVMPLISGILFNANIWIWHAPPIMNAMMESNSLHLLAMVLYVVTGILFWWPLFGPVQNGVFPLNLAGKLIYILLGDMPMVLLGAGLTFTYPLYATYAMTSRMLGLTPALDQQLGGLIMWVPGAIFMIVVASILFLRWMLKQEARQQEEDRRLAELADEPA</sequence>
<evidence type="ECO:0000256" key="1">
    <source>
        <dbReference type="ARBA" id="ARBA00004651"/>
    </source>
</evidence>
<comment type="subcellular location">
    <subcellularLocation>
        <location evidence="1">Cell membrane</location>
        <topology evidence="1">Multi-pass membrane protein</topology>
    </subcellularLocation>
</comment>
<evidence type="ECO:0000256" key="6">
    <source>
        <dbReference type="SAM" id="Phobius"/>
    </source>
</evidence>
<dbReference type="RefSeq" id="WP_220203631.1">
    <property type="nucleotide sequence ID" value="NZ_BNJK01000001.1"/>
</dbReference>
<gene>
    <name evidence="7" type="ORF">KSF_028640</name>
</gene>
<evidence type="ECO:0000256" key="2">
    <source>
        <dbReference type="ARBA" id="ARBA00022475"/>
    </source>
</evidence>